<dbReference type="EMBL" id="CM042052">
    <property type="protein sequence ID" value="KAI3720310.1"/>
    <property type="molecule type" value="Genomic_DNA"/>
</dbReference>
<accession>A0ACB9BHY3</accession>
<organism evidence="1 2">
    <name type="scientific">Arctium lappa</name>
    <name type="common">Greater burdock</name>
    <name type="synonym">Lappa major</name>
    <dbReference type="NCBI Taxonomy" id="4217"/>
    <lineage>
        <taxon>Eukaryota</taxon>
        <taxon>Viridiplantae</taxon>
        <taxon>Streptophyta</taxon>
        <taxon>Embryophyta</taxon>
        <taxon>Tracheophyta</taxon>
        <taxon>Spermatophyta</taxon>
        <taxon>Magnoliopsida</taxon>
        <taxon>eudicotyledons</taxon>
        <taxon>Gunneridae</taxon>
        <taxon>Pentapetalae</taxon>
        <taxon>asterids</taxon>
        <taxon>campanulids</taxon>
        <taxon>Asterales</taxon>
        <taxon>Asteraceae</taxon>
        <taxon>Carduoideae</taxon>
        <taxon>Cardueae</taxon>
        <taxon>Arctiinae</taxon>
        <taxon>Arctium</taxon>
    </lineage>
</organism>
<sequence>MATLIPGVLLKLLDGMNSGVNPTSEHRSSLLQVTDIVPADLDEKDLLPKHGFYVKVSDSSHSIYVSLPFEEVDLVLTNKLQLGQFIYVKKLDPGSPVPIAKGVKPLPGRHPFVEMPEPLIGLMGKGEKNEQMGIPILDHVSNSKSFASKRGSWDTGQKGENGVCASPMALKPCTPTENKSLMNLNRVPIFPAHRRGSWGTCQKGEHHGVCASPMAIKPSPLKFDQSTPVKEKCSVITTRRNEKRSSNGRASGSKLTETPTGVKKSCVTSSMVKIPRRKSSLCDKVAKTLRSPFNLAEKKSVTPSPRVAPSPIAGLEVKECPNTNMAPQLESSETNLSFKLPRKLCLLGKEAIQQRERAQKIALQALRNASANETLVCSLKTLSTLSKSVNPEAPAHCFNQFLEFHTQIVQAISDMVSIKAATETSNKQEDTQILHDIMNNNHHNNNHNNNSDSRRRARSDLKSTILGKHLRSSVDQKGKMGSRENKNAGSSCGSLNDVIKLGKQIETEAGNWFMEFLEKVLEKGTKKSKPDAMKVPESLVMKVIKWVEVEQCDSSKRPVHPKAREIARKLRIKMKNP</sequence>
<comment type="caution">
    <text evidence="1">The sequence shown here is derived from an EMBL/GenBank/DDBJ whole genome shotgun (WGS) entry which is preliminary data.</text>
</comment>
<reference evidence="2" key="1">
    <citation type="journal article" date="2022" name="Mol. Ecol. Resour.">
        <title>The genomes of chicory, endive, great burdock and yacon provide insights into Asteraceae palaeo-polyploidization history and plant inulin production.</title>
        <authorList>
            <person name="Fan W."/>
            <person name="Wang S."/>
            <person name="Wang H."/>
            <person name="Wang A."/>
            <person name="Jiang F."/>
            <person name="Liu H."/>
            <person name="Zhao H."/>
            <person name="Xu D."/>
            <person name="Zhang Y."/>
        </authorList>
    </citation>
    <scope>NUCLEOTIDE SEQUENCE [LARGE SCALE GENOMIC DNA]</scope>
    <source>
        <strain evidence="2">cv. Niubang</strain>
    </source>
</reference>
<reference evidence="1 2" key="2">
    <citation type="journal article" date="2022" name="Mol. Ecol. Resour.">
        <title>The genomes of chicory, endive, great burdock and yacon provide insights into Asteraceae paleo-polyploidization history and plant inulin production.</title>
        <authorList>
            <person name="Fan W."/>
            <person name="Wang S."/>
            <person name="Wang H."/>
            <person name="Wang A."/>
            <person name="Jiang F."/>
            <person name="Liu H."/>
            <person name="Zhao H."/>
            <person name="Xu D."/>
            <person name="Zhang Y."/>
        </authorList>
    </citation>
    <scope>NUCLEOTIDE SEQUENCE [LARGE SCALE GENOMIC DNA]</scope>
    <source>
        <strain evidence="2">cv. Niubang</strain>
    </source>
</reference>
<gene>
    <name evidence="1" type="ORF">L6452_21226</name>
</gene>
<protein>
    <submittedName>
        <fullName evidence="1">Uncharacterized protein</fullName>
    </submittedName>
</protein>
<dbReference type="Proteomes" id="UP001055879">
    <property type="component" value="Linkage Group LG06"/>
</dbReference>
<keyword evidence="2" id="KW-1185">Reference proteome</keyword>
<evidence type="ECO:0000313" key="2">
    <source>
        <dbReference type="Proteomes" id="UP001055879"/>
    </source>
</evidence>
<proteinExistence type="predicted"/>
<name>A0ACB9BHY3_ARCLA</name>
<evidence type="ECO:0000313" key="1">
    <source>
        <dbReference type="EMBL" id="KAI3720310.1"/>
    </source>
</evidence>